<reference evidence="1" key="2">
    <citation type="journal article" date="2015" name="Data Brief">
        <title>Shoot transcriptome of the giant reed, Arundo donax.</title>
        <authorList>
            <person name="Barrero R.A."/>
            <person name="Guerrero F.D."/>
            <person name="Moolhuijzen P."/>
            <person name="Goolsby J.A."/>
            <person name="Tidwell J."/>
            <person name="Bellgard S.E."/>
            <person name="Bellgard M.I."/>
        </authorList>
    </citation>
    <scope>NUCLEOTIDE SEQUENCE</scope>
    <source>
        <tissue evidence="1">Shoot tissue taken approximately 20 cm above the soil surface</tissue>
    </source>
</reference>
<organism evidence="1">
    <name type="scientific">Arundo donax</name>
    <name type="common">Giant reed</name>
    <name type="synonym">Donax arundinaceus</name>
    <dbReference type="NCBI Taxonomy" id="35708"/>
    <lineage>
        <taxon>Eukaryota</taxon>
        <taxon>Viridiplantae</taxon>
        <taxon>Streptophyta</taxon>
        <taxon>Embryophyta</taxon>
        <taxon>Tracheophyta</taxon>
        <taxon>Spermatophyta</taxon>
        <taxon>Magnoliopsida</taxon>
        <taxon>Liliopsida</taxon>
        <taxon>Poales</taxon>
        <taxon>Poaceae</taxon>
        <taxon>PACMAD clade</taxon>
        <taxon>Arundinoideae</taxon>
        <taxon>Arundineae</taxon>
        <taxon>Arundo</taxon>
    </lineage>
</organism>
<sequence length="55" mass="6528">MLESILAHLKDHKSWWLREIVSCTELEQRDVRDCPACYHIVSLINFGRSAMQFLH</sequence>
<name>A0A0A8ZN70_ARUDO</name>
<proteinExistence type="predicted"/>
<protein>
    <submittedName>
        <fullName evidence="1">Uncharacterized protein</fullName>
    </submittedName>
</protein>
<evidence type="ECO:0000313" key="1">
    <source>
        <dbReference type="EMBL" id="JAD38175.1"/>
    </source>
</evidence>
<reference evidence="1" key="1">
    <citation type="submission" date="2014-09" db="EMBL/GenBank/DDBJ databases">
        <authorList>
            <person name="Magalhaes I.L.F."/>
            <person name="Oliveira U."/>
            <person name="Santos F.R."/>
            <person name="Vidigal T.H.D.A."/>
            <person name="Brescovit A.D."/>
            <person name="Santos A.J."/>
        </authorList>
    </citation>
    <scope>NUCLEOTIDE SEQUENCE</scope>
    <source>
        <tissue evidence="1">Shoot tissue taken approximately 20 cm above the soil surface</tissue>
    </source>
</reference>
<dbReference type="EMBL" id="GBRH01259720">
    <property type="protein sequence ID" value="JAD38175.1"/>
    <property type="molecule type" value="Transcribed_RNA"/>
</dbReference>
<accession>A0A0A8ZN70</accession>
<dbReference type="AlphaFoldDB" id="A0A0A8ZN70"/>